<evidence type="ECO:0000256" key="2">
    <source>
        <dbReference type="ARBA" id="ARBA00022803"/>
    </source>
</evidence>
<dbReference type="PANTHER" id="PTHR45883:SF2">
    <property type="entry name" value="HSC70-INTERACTING PROTEIN"/>
    <property type="match status" value="1"/>
</dbReference>
<keyword evidence="5" id="KW-1185">Reference proteome</keyword>
<accession>A0ABR0DIA6</accession>
<comment type="caution">
    <text evidence="4">The sequence shown here is derived from an EMBL/GenBank/DDBJ whole genome shotgun (WGS) entry which is preliminary data.</text>
</comment>
<protein>
    <submittedName>
        <fullName evidence="4">Uncharacterized protein</fullName>
    </submittedName>
</protein>
<feature type="compositionally biased region" description="Basic and acidic residues" evidence="3">
    <location>
        <begin position="11"/>
        <end position="23"/>
    </location>
</feature>
<keyword evidence="1" id="KW-0677">Repeat</keyword>
<feature type="region of interest" description="Disordered" evidence="3">
    <location>
        <begin position="1"/>
        <end position="27"/>
    </location>
</feature>
<proteinExistence type="predicted"/>
<evidence type="ECO:0000313" key="4">
    <source>
        <dbReference type="EMBL" id="KAK4488990.1"/>
    </source>
</evidence>
<sequence length="100" mass="11282">MTKILMQGGDGEEHHEDETQSEPKKRKVYTAEDFDNGIVESDVDLNDSYVVEPDNDPPQNMGNPCIKETEQNREAARLSESKAMDSISFGMSFWESLVVL</sequence>
<gene>
    <name evidence="4" type="ORF">RD792_004781</name>
</gene>
<dbReference type="Proteomes" id="UP001291926">
    <property type="component" value="Unassembled WGS sequence"/>
</dbReference>
<dbReference type="EMBL" id="JAYDYQ010001088">
    <property type="protein sequence ID" value="KAK4488990.1"/>
    <property type="molecule type" value="Genomic_DNA"/>
</dbReference>
<organism evidence="4 5">
    <name type="scientific">Penstemon davidsonii</name>
    <dbReference type="NCBI Taxonomy" id="160366"/>
    <lineage>
        <taxon>Eukaryota</taxon>
        <taxon>Viridiplantae</taxon>
        <taxon>Streptophyta</taxon>
        <taxon>Embryophyta</taxon>
        <taxon>Tracheophyta</taxon>
        <taxon>Spermatophyta</taxon>
        <taxon>Magnoliopsida</taxon>
        <taxon>eudicotyledons</taxon>
        <taxon>Gunneridae</taxon>
        <taxon>Pentapetalae</taxon>
        <taxon>asterids</taxon>
        <taxon>lamiids</taxon>
        <taxon>Lamiales</taxon>
        <taxon>Plantaginaceae</taxon>
        <taxon>Cheloneae</taxon>
        <taxon>Penstemon</taxon>
    </lineage>
</organism>
<evidence type="ECO:0000313" key="5">
    <source>
        <dbReference type="Proteomes" id="UP001291926"/>
    </source>
</evidence>
<evidence type="ECO:0000256" key="3">
    <source>
        <dbReference type="SAM" id="MobiDB-lite"/>
    </source>
</evidence>
<dbReference type="PANTHER" id="PTHR45883">
    <property type="entry name" value="HSC70-INTERACTING PROTEIN"/>
    <property type="match status" value="1"/>
</dbReference>
<name>A0ABR0DIA6_9LAMI</name>
<evidence type="ECO:0000256" key="1">
    <source>
        <dbReference type="ARBA" id="ARBA00022737"/>
    </source>
</evidence>
<reference evidence="4 5" key="1">
    <citation type="journal article" date="2023" name="bioRxiv">
        <title>Genome report: Whole genome sequence and annotation of Penstemon davidsonii.</title>
        <authorList>
            <person name="Ostevik K.L."/>
            <person name="Alabady M."/>
            <person name="Zhang M."/>
            <person name="Rausher M.D."/>
        </authorList>
    </citation>
    <scope>NUCLEOTIDE SEQUENCE [LARGE SCALE GENOMIC DNA]</scope>
    <source>
        <strain evidence="4">DNT005</strain>
        <tissue evidence="4">Whole leaf</tissue>
    </source>
</reference>
<keyword evidence="2" id="KW-0802">TPR repeat</keyword>